<proteinExistence type="predicted"/>
<organism evidence="1 2">
    <name type="scientific">Gossypium stocksii</name>
    <dbReference type="NCBI Taxonomy" id="47602"/>
    <lineage>
        <taxon>Eukaryota</taxon>
        <taxon>Viridiplantae</taxon>
        <taxon>Streptophyta</taxon>
        <taxon>Embryophyta</taxon>
        <taxon>Tracheophyta</taxon>
        <taxon>Spermatophyta</taxon>
        <taxon>Magnoliopsida</taxon>
        <taxon>eudicotyledons</taxon>
        <taxon>Gunneridae</taxon>
        <taxon>Pentapetalae</taxon>
        <taxon>rosids</taxon>
        <taxon>malvids</taxon>
        <taxon>Malvales</taxon>
        <taxon>Malvaceae</taxon>
        <taxon>Malvoideae</taxon>
        <taxon>Gossypium</taxon>
    </lineage>
</organism>
<reference evidence="1 2" key="1">
    <citation type="journal article" date="2021" name="Plant Biotechnol. J.">
        <title>Multi-omics assisted identification of the key and species-specific regulatory components of drought-tolerant mechanisms in Gossypium stocksii.</title>
        <authorList>
            <person name="Yu D."/>
            <person name="Ke L."/>
            <person name="Zhang D."/>
            <person name="Wu Y."/>
            <person name="Sun Y."/>
            <person name="Mei J."/>
            <person name="Sun J."/>
            <person name="Sun Y."/>
        </authorList>
    </citation>
    <scope>NUCLEOTIDE SEQUENCE [LARGE SCALE GENOMIC DNA]</scope>
    <source>
        <strain evidence="2">cv. E1</strain>
        <tissue evidence="1">Leaf</tissue>
    </source>
</reference>
<evidence type="ECO:0000313" key="1">
    <source>
        <dbReference type="EMBL" id="KAH1063845.1"/>
    </source>
</evidence>
<dbReference type="AlphaFoldDB" id="A0A9D3UX43"/>
<protein>
    <submittedName>
        <fullName evidence="1">Uncharacterized protein</fullName>
    </submittedName>
</protein>
<gene>
    <name evidence="1" type="ORF">J1N35_028832</name>
</gene>
<dbReference type="EMBL" id="JAIQCV010000009">
    <property type="protein sequence ID" value="KAH1063845.1"/>
    <property type="molecule type" value="Genomic_DNA"/>
</dbReference>
<accession>A0A9D3UX43</accession>
<comment type="caution">
    <text evidence="1">The sequence shown here is derived from an EMBL/GenBank/DDBJ whole genome shotgun (WGS) entry which is preliminary data.</text>
</comment>
<sequence length="110" mass="12370">MKKEMCGPPVQIGLARVAHTAWPRNPHVCVGYLYGPTHPTWPSLYGSQGHTSATTRPCLAHVHAFIDHTVVSSHTTNYTSDHMPMWHRQCSFLAIAEASFSAFRIHTWFV</sequence>
<name>A0A9D3UX43_9ROSI</name>
<dbReference type="Proteomes" id="UP000828251">
    <property type="component" value="Unassembled WGS sequence"/>
</dbReference>
<keyword evidence="2" id="KW-1185">Reference proteome</keyword>
<evidence type="ECO:0000313" key="2">
    <source>
        <dbReference type="Proteomes" id="UP000828251"/>
    </source>
</evidence>